<keyword evidence="1" id="KW-0378">Hydrolase</keyword>
<reference evidence="1 2" key="1">
    <citation type="submission" date="2020-02" db="EMBL/GenBank/DDBJ databases">
        <title>Genome sequence of the type strain CGMCC 1.15528 of Mesorhizobium zhangyense.</title>
        <authorList>
            <person name="Gao J."/>
            <person name="Sun J."/>
        </authorList>
    </citation>
    <scope>NUCLEOTIDE SEQUENCE [LARGE SCALE GENOMIC DNA]</scope>
    <source>
        <strain evidence="1 2">CGMCC 1.15528</strain>
    </source>
</reference>
<sequence>MLQNAQQETTVLTGDDPGPVEAINLTGTSPFLLTCEHAGRAVPQLLGDLGVDAAEMDRHIAYDIGAENLSRGLSALLDAPLIMQRYSRLVVDCNRPFEAKDCFPEISDGTVVPVNRSLSEGERRQRFDEIHQPFHQVVGTFLDQRKAAGKPAILISVHSFTPCLAGTDRPWLVGLLANRDRRFAEAFMTAFASANPGISIAHNEPYTVDDLSDYTVPVHGEARGIPHILLEIRNDQIAQPDGQVRWARLVADALTGAVALMNEKGN</sequence>
<protein>
    <submittedName>
        <fullName evidence="1">N-formylglutamate amidohydrolase</fullName>
    </submittedName>
</protein>
<dbReference type="Proteomes" id="UP000481252">
    <property type="component" value="Unassembled WGS sequence"/>
</dbReference>
<dbReference type="Pfam" id="PF05013">
    <property type="entry name" value="FGase"/>
    <property type="match status" value="1"/>
</dbReference>
<dbReference type="InterPro" id="IPR007709">
    <property type="entry name" value="N-FG_amidohydro"/>
</dbReference>
<dbReference type="AlphaFoldDB" id="A0A7C9R519"/>
<comment type="caution">
    <text evidence="1">The sequence shown here is derived from an EMBL/GenBank/DDBJ whole genome shotgun (WGS) entry which is preliminary data.</text>
</comment>
<dbReference type="PIRSF" id="PIRSF029730">
    <property type="entry name" value="UCP029730"/>
    <property type="match status" value="1"/>
</dbReference>
<organism evidence="1 2">
    <name type="scientific">Mesorhizobium zhangyense</name>
    <dbReference type="NCBI Taxonomy" id="1776730"/>
    <lineage>
        <taxon>Bacteria</taxon>
        <taxon>Pseudomonadati</taxon>
        <taxon>Pseudomonadota</taxon>
        <taxon>Alphaproteobacteria</taxon>
        <taxon>Hyphomicrobiales</taxon>
        <taxon>Phyllobacteriaceae</taxon>
        <taxon>Mesorhizobium</taxon>
    </lineage>
</organism>
<accession>A0A7C9R519</accession>
<name>A0A7C9R519_9HYPH</name>
<evidence type="ECO:0000313" key="2">
    <source>
        <dbReference type="Proteomes" id="UP000481252"/>
    </source>
</evidence>
<dbReference type="GO" id="GO:0016787">
    <property type="term" value="F:hydrolase activity"/>
    <property type="evidence" value="ECO:0007669"/>
    <property type="project" value="UniProtKB-KW"/>
</dbReference>
<gene>
    <name evidence="1" type="ORF">G6N74_04085</name>
</gene>
<keyword evidence="2" id="KW-1185">Reference proteome</keyword>
<dbReference type="SUPFAM" id="SSF53187">
    <property type="entry name" value="Zn-dependent exopeptidases"/>
    <property type="match status" value="1"/>
</dbReference>
<proteinExistence type="predicted"/>
<dbReference type="InterPro" id="IPR011227">
    <property type="entry name" value="UCP029730"/>
</dbReference>
<dbReference type="Gene3D" id="3.40.630.40">
    <property type="entry name" value="Zn-dependent exopeptidases"/>
    <property type="match status" value="1"/>
</dbReference>
<dbReference type="EMBL" id="JAAKZG010000002">
    <property type="protein sequence ID" value="NGN40234.1"/>
    <property type="molecule type" value="Genomic_DNA"/>
</dbReference>
<evidence type="ECO:0000313" key="1">
    <source>
        <dbReference type="EMBL" id="NGN40234.1"/>
    </source>
</evidence>